<dbReference type="PANTHER" id="PTHR22951:SF19">
    <property type="entry name" value="OS08G0467300 PROTEIN"/>
    <property type="match status" value="1"/>
</dbReference>
<dbReference type="GO" id="GO:0072583">
    <property type="term" value="P:clathrin-dependent endocytosis"/>
    <property type="evidence" value="ECO:0007669"/>
    <property type="project" value="InterPro"/>
</dbReference>
<protein>
    <recommendedName>
        <fullName evidence="4">AP180 N-terminal homology (ANTH) domain-containing protein</fullName>
    </recommendedName>
</protein>
<sequence>MDYKSAGKVFAWARTSPSVFLRPLMWALSRRVRKTRSWAVALKSLMLAHGVLLCCRPTAAAAGRLPFDLSSFHDRSSWGLSAFVRAYFNFLDQRSIFLTDAHREKGMRRVEKTQDLMELLMQAHGRPQRGGLPTVERIPEEDIEDLEMLLWFEASRGETGGGIGEGMEEDGRRKRLGTVVTENWVVFDDEPAPSGAAPCSCWAEPLLLGPPQNGL</sequence>
<dbReference type="InterPro" id="IPR008942">
    <property type="entry name" value="ENTH_VHS"/>
</dbReference>
<evidence type="ECO:0000256" key="3">
    <source>
        <dbReference type="ARBA" id="ARBA00023176"/>
    </source>
</evidence>
<gene>
    <name evidence="5" type="ORF">SI7747_09011124</name>
</gene>
<dbReference type="InterPro" id="IPR011417">
    <property type="entry name" value="ANTH_dom"/>
</dbReference>
<dbReference type="InterPro" id="IPR045192">
    <property type="entry name" value="AP180-like"/>
</dbReference>
<dbReference type="Pfam" id="PF07651">
    <property type="entry name" value="ANTH"/>
    <property type="match status" value="1"/>
</dbReference>
<dbReference type="GO" id="GO:0006900">
    <property type="term" value="P:vesicle budding from membrane"/>
    <property type="evidence" value="ECO:0007669"/>
    <property type="project" value="TreeGrafter"/>
</dbReference>
<evidence type="ECO:0000256" key="2">
    <source>
        <dbReference type="ARBA" id="ARBA00022583"/>
    </source>
</evidence>
<evidence type="ECO:0000256" key="1">
    <source>
        <dbReference type="ARBA" id="ARBA00004600"/>
    </source>
</evidence>
<dbReference type="SUPFAM" id="SSF48464">
    <property type="entry name" value="ENTH/VHS domain"/>
    <property type="match status" value="1"/>
</dbReference>
<dbReference type="GO" id="GO:0005546">
    <property type="term" value="F:phosphatidylinositol-4,5-bisphosphate binding"/>
    <property type="evidence" value="ECO:0007669"/>
    <property type="project" value="TreeGrafter"/>
</dbReference>
<dbReference type="GO" id="GO:0048268">
    <property type="term" value="P:clathrin coat assembly"/>
    <property type="evidence" value="ECO:0007669"/>
    <property type="project" value="InterPro"/>
</dbReference>
<dbReference type="GO" id="GO:0005905">
    <property type="term" value="C:clathrin-coated pit"/>
    <property type="evidence" value="ECO:0007669"/>
    <property type="project" value="UniProtKB-SubCell"/>
</dbReference>
<dbReference type="GO" id="GO:0000149">
    <property type="term" value="F:SNARE binding"/>
    <property type="evidence" value="ECO:0007669"/>
    <property type="project" value="TreeGrafter"/>
</dbReference>
<keyword evidence="3" id="KW-0472">Membrane</keyword>
<evidence type="ECO:0000313" key="6">
    <source>
        <dbReference type="Proteomes" id="UP001189122"/>
    </source>
</evidence>
<proteinExistence type="predicted"/>
<dbReference type="EMBL" id="CACRZD030000009">
    <property type="protein sequence ID" value="CAA6664735.1"/>
    <property type="molecule type" value="Genomic_DNA"/>
</dbReference>
<comment type="subcellular location">
    <subcellularLocation>
        <location evidence="1">Membrane</location>
        <location evidence="1">Clathrin-coated pit</location>
    </subcellularLocation>
</comment>
<dbReference type="AlphaFoldDB" id="A0A7I8J4P2"/>
<evidence type="ECO:0000313" key="5">
    <source>
        <dbReference type="EMBL" id="CAA2625355.1"/>
    </source>
</evidence>
<dbReference type="GO" id="GO:0030136">
    <property type="term" value="C:clathrin-coated vesicle"/>
    <property type="evidence" value="ECO:0007669"/>
    <property type="project" value="TreeGrafter"/>
</dbReference>
<dbReference type="CDD" id="cd16987">
    <property type="entry name" value="ANTH_N_AP180_plant"/>
    <property type="match status" value="1"/>
</dbReference>
<keyword evidence="3" id="KW-0168">Coated pit</keyword>
<dbReference type="GO" id="GO:0032050">
    <property type="term" value="F:clathrin heavy chain binding"/>
    <property type="evidence" value="ECO:0007669"/>
    <property type="project" value="TreeGrafter"/>
</dbReference>
<dbReference type="GO" id="GO:0005545">
    <property type="term" value="F:1-phosphatidylinositol binding"/>
    <property type="evidence" value="ECO:0007669"/>
    <property type="project" value="TreeGrafter"/>
</dbReference>
<feature type="domain" description="AP180 N-terminal homology (ANTH)" evidence="4">
    <location>
        <begin position="3"/>
        <end position="115"/>
    </location>
</feature>
<dbReference type="Proteomes" id="UP001189122">
    <property type="component" value="Unassembled WGS sequence"/>
</dbReference>
<keyword evidence="6" id="KW-1185">Reference proteome</keyword>
<reference evidence="5 6" key="1">
    <citation type="submission" date="2019-12" db="EMBL/GenBank/DDBJ databases">
        <authorList>
            <person name="Scholz U."/>
            <person name="Mascher M."/>
            <person name="Fiebig A."/>
        </authorList>
    </citation>
    <scope>NUCLEOTIDE SEQUENCE</scope>
</reference>
<evidence type="ECO:0000259" key="4">
    <source>
        <dbReference type="Pfam" id="PF07651"/>
    </source>
</evidence>
<dbReference type="EMBL" id="LR743596">
    <property type="protein sequence ID" value="CAA2625355.1"/>
    <property type="molecule type" value="Genomic_DNA"/>
</dbReference>
<accession>A0A7I8J4P2</accession>
<dbReference type="Gene3D" id="1.25.40.90">
    <property type="match status" value="1"/>
</dbReference>
<organism evidence="5">
    <name type="scientific">Spirodela intermedia</name>
    <name type="common">Intermediate duckweed</name>
    <dbReference type="NCBI Taxonomy" id="51605"/>
    <lineage>
        <taxon>Eukaryota</taxon>
        <taxon>Viridiplantae</taxon>
        <taxon>Streptophyta</taxon>
        <taxon>Embryophyta</taxon>
        <taxon>Tracheophyta</taxon>
        <taxon>Spermatophyta</taxon>
        <taxon>Magnoliopsida</taxon>
        <taxon>Liliopsida</taxon>
        <taxon>Araceae</taxon>
        <taxon>Lemnoideae</taxon>
        <taxon>Spirodela</taxon>
    </lineage>
</organism>
<name>A0A7I8J4P2_SPIIN</name>
<dbReference type="PANTHER" id="PTHR22951">
    <property type="entry name" value="CLATHRIN ASSEMBLY PROTEIN"/>
    <property type="match status" value="1"/>
</dbReference>
<keyword evidence="2" id="KW-0254">Endocytosis</keyword>
<dbReference type="InterPro" id="IPR048050">
    <property type="entry name" value="ANTH_N_plant"/>
</dbReference>